<organism evidence="1 2">
    <name type="scientific">Paramecium sonneborni</name>
    <dbReference type="NCBI Taxonomy" id="65129"/>
    <lineage>
        <taxon>Eukaryota</taxon>
        <taxon>Sar</taxon>
        <taxon>Alveolata</taxon>
        <taxon>Ciliophora</taxon>
        <taxon>Intramacronucleata</taxon>
        <taxon>Oligohymenophorea</taxon>
        <taxon>Peniculida</taxon>
        <taxon>Parameciidae</taxon>
        <taxon>Paramecium</taxon>
    </lineage>
</organism>
<protein>
    <submittedName>
        <fullName evidence="1">Uncharacterized protein</fullName>
    </submittedName>
</protein>
<sequence>MQGIENLELDQIICKRNQFGKQRYQVVAESLFFEKYNIIQIASKYIEEQLERKRKSQVEKNDHLMIFAESKLKFQIAINQTYNIDTNKIDIYKQKNKFEFVSTHLKSIMIEHLQIQNQQSQTDKKNTLIIELENNDIEKYKTQLSQFNEQSLLSLLESKSIEDRNFWQNQESLRHLYSKDFENKIQQLQNHQTLVIITNKKQQLKDVKNHLEQNYIIKQYEQKEYLFQDIQNTQSQTYVPLIIFNQLFSEQIINPILSLSRLNIQSNYLDISKTLEQVYGQKDDTFNIFIKLLQTFDNSKQIIRWIKLLEQYFENPNDGNLIKSQMIFNENQQIESIKNELLLNYNQLDKRFKDEFENIEKVEQVEQFFNQQQQNFKPSENNQQIVANFSVILYEIKNKYLTFLQLCKIGSEAFFAQANLDIDPSKNEKNNSEIGQYTLLLKEEGQKLYEYNFRLKEENEQLLRIQDKKLRELIISVLMRVLAIKLKKTVLNPNTRTNIGKNIQLI</sequence>
<accession>A0A8S1RGD8</accession>
<evidence type="ECO:0000313" key="1">
    <source>
        <dbReference type="EMBL" id="CAD8126323.1"/>
    </source>
</evidence>
<dbReference type="EMBL" id="CAJJDN010000166">
    <property type="protein sequence ID" value="CAD8126323.1"/>
    <property type="molecule type" value="Genomic_DNA"/>
</dbReference>
<evidence type="ECO:0000313" key="2">
    <source>
        <dbReference type="Proteomes" id="UP000692954"/>
    </source>
</evidence>
<dbReference type="Proteomes" id="UP000692954">
    <property type="component" value="Unassembled WGS sequence"/>
</dbReference>
<dbReference type="AlphaFoldDB" id="A0A8S1RGD8"/>
<comment type="caution">
    <text evidence="1">The sequence shown here is derived from an EMBL/GenBank/DDBJ whole genome shotgun (WGS) entry which is preliminary data.</text>
</comment>
<gene>
    <name evidence="1" type="ORF">PSON_ATCC_30995.1.T1660099</name>
</gene>
<reference evidence="1" key="1">
    <citation type="submission" date="2021-01" db="EMBL/GenBank/DDBJ databases">
        <authorList>
            <consortium name="Genoscope - CEA"/>
            <person name="William W."/>
        </authorList>
    </citation>
    <scope>NUCLEOTIDE SEQUENCE</scope>
</reference>
<proteinExistence type="predicted"/>
<keyword evidence="2" id="KW-1185">Reference proteome</keyword>
<name>A0A8S1RGD8_9CILI</name>
<dbReference type="OrthoDB" id="308175at2759"/>